<organism evidence="2 3">
    <name type="scientific">Symbiopectobacterium purcellii</name>
    <dbReference type="NCBI Taxonomy" id="2871826"/>
    <lineage>
        <taxon>Bacteria</taxon>
        <taxon>Pseudomonadati</taxon>
        <taxon>Pseudomonadota</taxon>
        <taxon>Gammaproteobacteria</taxon>
        <taxon>Enterobacterales</taxon>
        <taxon>Enterobacteriaceae</taxon>
    </lineage>
</organism>
<proteinExistence type="predicted"/>
<reference evidence="2 3" key="1">
    <citation type="submission" date="2021-08" db="EMBL/GenBank/DDBJ databases">
        <title>Culture and genomic analysis of Symbiopectobacterium purcellii sp. nov. gen. nov., isolated from the leafhopper Empoasca decipiens.</title>
        <authorList>
            <person name="Nadal-Jimenez P."/>
            <person name="Siozios S."/>
            <person name="Halliday N."/>
            <person name="Camara M."/>
            <person name="Hurst G.D.D."/>
        </authorList>
    </citation>
    <scope>NUCLEOTIDE SEQUENCE [LARGE SCALE GENOMIC DNA]</scope>
    <source>
        <strain evidence="2 3">SyEd1</strain>
    </source>
</reference>
<dbReference type="RefSeq" id="WP_222157842.1">
    <property type="nucleotide sequence ID" value="NZ_CP081864.1"/>
</dbReference>
<feature type="region of interest" description="Disordered" evidence="1">
    <location>
        <begin position="1"/>
        <end position="22"/>
    </location>
</feature>
<evidence type="ECO:0000313" key="3">
    <source>
        <dbReference type="Proteomes" id="UP000825886"/>
    </source>
</evidence>
<protein>
    <submittedName>
        <fullName evidence="2">Uncharacterized protein</fullName>
    </submittedName>
</protein>
<evidence type="ECO:0000256" key="1">
    <source>
        <dbReference type="SAM" id="MobiDB-lite"/>
    </source>
</evidence>
<sequence length="64" mass="6856">MPKVSSAAAPAPPLYEASMQTHQPTEALGKLIANAPQAENKNYEVRVMIRELPAPPPDMSLSAK</sequence>
<keyword evidence="3" id="KW-1185">Reference proteome</keyword>
<name>A0ABX9AHT2_9ENTR</name>
<dbReference type="Proteomes" id="UP000825886">
    <property type="component" value="Chromosome"/>
</dbReference>
<accession>A0ABX9AHT2</accession>
<dbReference type="EMBL" id="CP081864">
    <property type="protein sequence ID" value="QZN94727.1"/>
    <property type="molecule type" value="Genomic_DNA"/>
</dbReference>
<gene>
    <name evidence="2" type="ORF">K6K13_15785</name>
</gene>
<evidence type="ECO:0000313" key="2">
    <source>
        <dbReference type="EMBL" id="QZN94727.1"/>
    </source>
</evidence>